<evidence type="ECO:0008006" key="10">
    <source>
        <dbReference type="Google" id="ProtNLM"/>
    </source>
</evidence>
<dbReference type="PANTHER" id="PTHR23412">
    <property type="entry name" value="STEREOCILIN RELATED"/>
    <property type="match status" value="1"/>
</dbReference>
<dbReference type="Pfam" id="PF06060">
    <property type="entry name" value="Mesothelin"/>
    <property type="match status" value="1"/>
</dbReference>
<proteinExistence type="inferred from homology"/>
<keyword evidence="4" id="KW-0130">Cell adhesion</keyword>
<evidence type="ECO:0000313" key="9">
    <source>
        <dbReference type="Proteomes" id="UP001176941"/>
    </source>
</evidence>
<keyword evidence="3" id="KW-0732">Signal</keyword>
<evidence type="ECO:0000256" key="7">
    <source>
        <dbReference type="SAM" id="MobiDB-lite"/>
    </source>
</evidence>
<feature type="region of interest" description="Disordered" evidence="7">
    <location>
        <begin position="201"/>
        <end position="222"/>
    </location>
</feature>
<comment type="subcellular location">
    <subcellularLocation>
        <location evidence="1">Membrane</location>
    </subcellularLocation>
</comment>
<keyword evidence="6" id="KW-0325">Glycoprotein</keyword>
<evidence type="ECO:0000313" key="8">
    <source>
        <dbReference type="EMBL" id="CAI9172559.1"/>
    </source>
</evidence>
<dbReference type="InterPro" id="IPR026664">
    <property type="entry name" value="Stereocilin-rel"/>
</dbReference>
<dbReference type="Gene3D" id="1.20.970.40">
    <property type="match status" value="1"/>
</dbReference>
<evidence type="ECO:0000256" key="3">
    <source>
        <dbReference type="ARBA" id="ARBA00022729"/>
    </source>
</evidence>
<dbReference type="Proteomes" id="UP001176941">
    <property type="component" value="Chromosome 33"/>
</dbReference>
<protein>
    <recommendedName>
        <fullName evidence="10">Mesothelin</fullName>
    </recommendedName>
</protein>
<feature type="region of interest" description="Disordered" evidence="7">
    <location>
        <begin position="116"/>
        <end position="161"/>
    </location>
</feature>
<dbReference type="EMBL" id="OX459969">
    <property type="protein sequence ID" value="CAI9172559.1"/>
    <property type="molecule type" value="Genomic_DNA"/>
</dbReference>
<sequence>MRDWPRGRAPGGRVTPAGGPDPRIPRRRGQSGRGRASLRAPGSLSPARVSALGRSRGGALLGSGPAQEPGRAPGSQRRPAPVGAGPGLERRGLQESPAALWGPPCCCLGPGGCRKQQKESVPEGPSLCGGDTPDLGRARTPSTRGRLRGEPPTGCGALGTGPTSVVEHQGCGPVRMVARHLHQAARARLCLYLLKSSQEGPQDLDQTAPSAATGAPDSGDPCPECQQVRVPGWVLPSRAQAADVGLALLTSRLQRTSRDLSWQQPELTGLLPRARRGTEKKACPLGQEAQVVDENLVFYEEWELEACVDGALLAAQMGRVNLIPFTYQQLHIFKRKLDEFYPQGYPQSLIEHLRYFFLYVTPEDIHKWNVTSLDTVKSLLKVSQGRGVDAQVAALIARYVGGGGQLDKATLDTLATFRPAYLCFLRPEQLGSVQLSVLWMTTPQDLDACRPPQMVVLYHKARMAFQNVSGSEYVKRIKPFLGGASTEDLRVFTQQNISIDVAAFKRLPKEAVLSLTVAEVQKLLGPNLVGLKAEAGNVPLRDWISRQSQEDLDRLGLGLVGGVPNGYLVLDLHGRDASSGGPYRLGRGPGPVLTVTASLLLASVLS</sequence>
<accession>A0ABN8ZL47</accession>
<evidence type="ECO:0000256" key="4">
    <source>
        <dbReference type="ARBA" id="ARBA00022889"/>
    </source>
</evidence>
<comment type="similarity">
    <text evidence="2">Belongs to the mesothelin family.</text>
</comment>
<feature type="compositionally biased region" description="Polar residues" evidence="7">
    <location>
        <begin position="201"/>
        <end position="210"/>
    </location>
</feature>
<evidence type="ECO:0000256" key="5">
    <source>
        <dbReference type="ARBA" id="ARBA00023136"/>
    </source>
</evidence>
<evidence type="ECO:0000256" key="2">
    <source>
        <dbReference type="ARBA" id="ARBA00011016"/>
    </source>
</evidence>
<feature type="region of interest" description="Disordered" evidence="7">
    <location>
        <begin position="1"/>
        <end position="90"/>
    </location>
</feature>
<keyword evidence="9" id="KW-1185">Reference proteome</keyword>
<dbReference type="InterPro" id="IPR010335">
    <property type="entry name" value="Mesothelin"/>
</dbReference>
<organism evidence="8 9">
    <name type="scientific">Rangifer tarandus platyrhynchus</name>
    <name type="common">Svalbard reindeer</name>
    <dbReference type="NCBI Taxonomy" id="3082113"/>
    <lineage>
        <taxon>Eukaryota</taxon>
        <taxon>Metazoa</taxon>
        <taxon>Chordata</taxon>
        <taxon>Craniata</taxon>
        <taxon>Vertebrata</taxon>
        <taxon>Euteleostomi</taxon>
        <taxon>Mammalia</taxon>
        <taxon>Eutheria</taxon>
        <taxon>Laurasiatheria</taxon>
        <taxon>Artiodactyla</taxon>
        <taxon>Ruminantia</taxon>
        <taxon>Pecora</taxon>
        <taxon>Cervidae</taxon>
        <taxon>Odocoileinae</taxon>
        <taxon>Rangifer</taxon>
    </lineage>
</organism>
<evidence type="ECO:0000256" key="6">
    <source>
        <dbReference type="ARBA" id="ARBA00023180"/>
    </source>
</evidence>
<gene>
    <name evidence="8" type="ORF">MRATA1EN1_LOCUS21521</name>
</gene>
<dbReference type="PANTHER" id="PTHR23412:SF6">
    <property type="entry name" value="MESOTHELIN"/>
    <property type="match status" value="1"/>
</dbReference>
<name>A0ABN8ZL47_RANTA</name>
<keyword evidence="5" id="KW-0472">Membrane</keyword>
<reference evidence="8" key="1">
    <citation type="submission" date="2023-04" db="EMBL/GenBank/DDBJ databases">
        <authorList>
            <consortium name="ELIXIR-Norway"/>
        </authorList>
    </citation>
    <scope>NUCLEOTIDE SEQUENCE [LARGE SCALE GENOMIC DNA]</scope>
</reference>
<evidence type="ECO:0000256" key="1">
    <source>
        <dbReference type="ARBA" id="ARBA00004370"/>
    </source>
</evidence>